<keyword evidence="9" id="KW-0150">Chloroplast</keyword>
<protein>
    <submittedName>
        <fullName evidence="9">Putative heme-binding protein</fullName>
    </submittedName>
</protein>
<dbReference type="EMBL" id="AB547400">
    <property type="protein sequence ID" value="BAJ19628.1"/>
    <property type="molecule type" value="Genomic_DNA"/>
</dbReference>
<dbReference type="InterPro" id="IPR004282">
    <property type="entry name" value="CemA"/>
</dbReference>
<evidence type="ECO:0000256" key="5">
    <source>
        <dbReference type="ARBA" id="ARBA00022989"/>
    </source>
</evidence>
<keyword evidence="9" id="KW-0934">Plastid</keyword>
<evidence type="ECO:0000256" key="4">
    <source>
        <dbReference type="ARBA" id="ARBA00022781"/>
    </source>
</evidence>
<evidence type="ECO:0000256" key="6">
    <source>
        <dbReference type="ARBA" id="ARBA00023065"/>
    </source>
</evidence>
<keyword evidence="5" id="KW-1133">Transmembrane helix</keyword>
<gene>
    <name evidence="9" type="primary">cemA</name>
</gene>
<sequence length="277" mass="32332">MGLIPHSKTRTFSRFRAELTSESGSLAIHELEVFQYKVSASLRYLAGLAVLPEGIPISFRKGLESWVTNWWNTSQSQKIFDYIHKEKALGRFDFYKKEELFLLERMVQNYLLTHSQDLCIKIQKETISLVKMYNEALVKMYNEALVKMYNEDCTHIISHLLKNLIGFAFVSAYIILGKNKLVIICFWIQEFFYSLNDIMKAFIILLATDIGFHSPHGWELMIDSISENYGFTRNARMISGLVSTFPVILDTILKYWIFRLLNRISPSLVLIYHLMNE</sequence>
<organism evidence="9">
    <name type="scientific">Cathaya argyrophylla</name>
    <name type="common">Cathay silver fir</name>
    <dbReference type="NCBI Taxonomy" id="64686"/>
    <lineage>
        <taxon>Eukaryota</taxon>
        <taxon>Viridiplantae</taxon>
        <taxon>Streptophyta</taxon>
        <taxon>Embryophyta</taxon>
        <taxon>Tracheophyta</taxon>
        <taxon>Spermatophyta</taxon>
        <taxon>Pinopsida</taxon>
        <taxon>Pinidae</taxon>
        <taxon>Conifers I</taxon>
        <taxon>Pinales</taxon>
        <taxon>Pinaceae</taxon>
        <taxon>Cathaya</taxon>
    </lineage>
</organism>
<geneLocation type="chloroplast" evidence="9"/>
<keyword evidence="7" id="KW-0472">Membrane</keyword>
<evidence type="ECO:0000313" key="9">
    <source>
        <dbReference type="EMBL" id="BAJ19628.1"/>
    </source>
</evidence>
<keyword evidence="3" id="KW-0812">Transmembrane</keyword>
<keyword evidence="6" id="KW-0406">Ion transport</keyword>
<evidence type="ECO:0000256" key="1">
    <source>
        <dbReference type="ARBA" id="ARBA00004141"/>
    </source>
</evidence>
<evidence type="ECO:0000256" key="8">
    <source>
        <dbReference type="ARBA" id="ARBA00043980"/>
    </source>
</evidence>
<comment type="similarity">
    <text evidence="8">Belongs to the CemA family.</text>
</comment>
<dbReference type="GO" id="GO:1902600">
    <property type="term" value="P:proton transmembrane transport"/>
    <property type="evidence" value="ECO:0007669"/>
    <property type="project" value="UniProtKB-KW"/>
</dbReference>
<accession>E1CGR9</accession>
<dbReference type="PANTHER" id="PTHR33650:SF2">
    <property type="entry name" value="CHLOROPLAST ENVELOPE MEMBRANE PROTEIN"/>
    <property type="match status" value="1"/>
</dbReference>
<dbReference type="RefSeq" id="YP_003934475.1">
    <property type="nucleotide sequence ID" value="NC_014589.1"/>
</dbReference>
<dbReference type="AlphaFoldDB" id="E1CGR9"/>
<dbReference type="PANTHER" id="PTHR33650">
    <property type="entry name" value="CHLOROPLAST ENVELOPE MEMBRANE PROTEIN-RELATED"/>
    <property type="match status" value="1"/>
</dbReference>
<name>E1CGR9_CATAR</name>
<dbReference type="Pfam" id="PF03040">
    <property type="entry name" value="CemA"/>
    <property type="match status" value="2"/>
</dbReference>
<proteinExistence type="inferred from homology"/>
<comment type="subcellular location">
    <subcellularLocation>
        <location evidence="1">Membrane</location>
        <topology evidence="1">Multi-pass membrane protein</topology>
    </subcellularLocation>
</comment>
<dbReference type="GO" id="GO:0016020">
    <property type="term" value="C:membrane"/>
    <property type="evidence" value="ECO:0007669"/>
    <property type="project" value="UniProtKB-SubCell"/>
</dbReference>
<evidence type="ECO:0000256" key="2">
    <source>
        <dbReference type="ARBA" id="ARBA00022448"/>
    </source>
</evidence>
<reference evidence="9" key="1">
    <citation type="journal article" date="2010" name="Genome Biol. Evol.">
        <title>Comparative chloroplast genomics reveals the evolution of Pinaceae genera and subfamilies.</title>
        <authorList>
            <person name="Lin C.P."/>
            <person name="Huang J.P."/>
            <person name="Wu C.S."/>
            <person name="Hsu C.Y."/>
            <person name="Chaw S.M."/>
        </authorList>
    </citation>
    <scope>NUCLEOTIDE SEQUENCE</scope>
</reference>
<evidence type="ECO:0000256" key="3">
    <source>
        <dbReference type="ARBA" id="ARBA00022692"/>
    </source>
</evidence>
<dbReference type="GeneID" id="9845601"/>
<keyword evidence="2" id="KW-0813">Transport</keyword>
<evidence type="ECO:0000256" key="7">
    <source>
        <dbReference type="ARBA" id="ARBA00023136"/>
    </source>
</evidence>
<reference evidence="9" key="2">
    <citation type="submission" date="2010-02" db="EMBL/GenBank/DDBJ databases">
        <authorList>
            <person name="Lin C."/>
            <person name="Chaw S."/>
        </authorList>
    </citation>
    <scope>NUCLEOTIDE SEQUENCE</scope>
</reference>
<keyword evidence="4" id="KW-0375">Hydrogen ion transport</keyword>